<feature type="transmembrane region" description="Helical" evidence="8">
    <location>
        <begin position="258"/>
        <end position="282"/>
    </location>
</feature>
<keyword evidence="2" id="KW-0813">Transport</keyword>
<dbReference type="CDD" id="cd18545">
    <property type="entry name" value="ABC_6TM_YknV_like"/>
    <property type="match status" value="1"/>
</dbReference>
<evidence type="ECO:0000256" key="7">
    <source>
        <dbReference type="ARBA" id="ARBA00023136"/>
    </source>
</evidence>
<dbReference type="InterPro" id="IPR003593">
    <property type="entry name" value="AAA+_ATPase"/>
</dbReference>
<feature type="transmembrane region" description="Helical" evidence="8">
    <location>
        <begin position="39"/>
        <end position="60"/>
    </location>
</feature>
<name>A0A938X505_9FIRM</name>
<comment type="caution">
    <text evidence="11">The sequence shown here is derived from an EMBL/GenBank/DDBJ whole genome shotgun (WGS) entry which is preliminary data.</text>
</comment>
<feature type="domain" description="ABC transporter" evidence="9">
    <location>
        <begin position="351"/>
        <end position="585"/>
    </location>
</feature>
<dbReference type="PROSITE" id="PS50893">
    <property type="entry name" value="ABC_TRANSPORTER_2"/>
    <property type="match status" value="1"/>
</dbReference>
<reference evidence="11" key="1">
    <citation type="submission" date="2020-08" db="EMBL/GenBank/DDBJ databases">
        <authorList>
            <person name="Cejkova D."/>
            <person name="Kubasova T."/>
            <person name="Jahodarova E."/>
            <person name="Rychlik I."/>
        </authorList>
    </citation>
    <scope>NUCLEOTIDE SEQUENCE</scope>
    <source>
        <strain evidence="11">An559</strain>
    </source>
</reference>
<evidence type="ECO:0000259" key="9">
    <source>
        <dbReference type="PROSITE" id="PS50893"/>
    </source>
</evidence>
<evidence type="ECO:0000256" key="3">
    <source>
        <dbReference type="ARBA" id="ARBA00022692"/>
    </source>
</evidence>
<evidence type="ECO:0000313" key="12">
    <source>
        <dbReference type="Proteomes" id="UP000774750"/>
    </source>
</evidence>
<dbReference type="InterPro" id="IPR017871">
    <property type="entry name" value="ABC_transporter-like_CS"/>
</dbReference>
<dbReference type="PROSITE" id="PS00211">
    <property type="entry name" value="ABC_TRANSPORTER_1"/>
    <property type="match status" value="1"/>
</dbReference>
<dbReference type="SUPFAM" id="SSF90123">
    <property type="entry name" value="ABC transporter transmembrane region"/>
    <property type="match status" value="1"/>
</dbReference>
<dbReference type="SMART" id="SM00382">
    <property type="entry name" value="AAA"/>
    <property type="match status" value="1"/>
</dbReference>
<organism evidence="11 12">
    <name type="scientific">Merdimmobilis hominis</name>
    <dbReference type="NCBI Taxonomy" id="2897707"/>
    <lineage>
        <taxon>Bacteria</taxon>
        <taxon>Bacillati</taxon>
        <taxon>Bacillota</taxon>
        <taxon>Clostridia</taxon>
        <taxon>Eubacteriales</taxon>
        <taxon>Oscillospiraceae</taxon>
        <taxon>Merdimmobilis</taxon>
    </lineage>
</organism>
<evidence type="ECO:0000256" key="5">
    <source>
        <dbReference type="ARBA" id="ARBA00022840"/>
    </source>
</evidence>
<dbReference type="PROSITE" id="PS50929">
    <property type="entry name" value="ABC_TM1F"/>
    <property type="match status" value="1"/>
</dbReference>
<dbReference type="GO" id="GO:0005524">
    <property type="term" value="F:ATP binding"/>
    <property type="evidence" value="ECO:0007669"/>
    <property type="project" value="UniProtKB-KW"/>
</dbReference>
<dbReference type="SUPFAM" id="SSF52540">
    <property type="entry name" value="P-loop containing nucleoside triphosphate hydrolases"/>
    <property type="match status" value="1"/>
</dbReference>
<keyword evidence="4" id="KW-0547">Nucleotide-binding</keyword>
<keyword evidence="6 8" id="KW-1133">Transmembrane helix</keyword>
<reference evidence="11" key="2">
    <citation type="journal article" date="2021" name="Sci. Rep.">
        <title>The distribution of antibiotic resistance genes in chicken gut microbiota commensals.</title>
        <authorList>
            <person name="Juricova H."/>
            <person name="Matiasovicova J."/>
            <person name="Kubasova T."/>
            <person name="Cejkova D."/>
            <person name="Rychlik I."/>
        </authorList>
    </citation>
    <scope>NUCLEOTIDE SEQUENCE</scope>
    <source>
        <strain evidence="11">An559</strain>
    </source>
</reference>
<dbReference type="InterPro" id="IPR003439">
    <property type="entry name" value="ABC_transporter-like_ATP-bd"/>
</dbReference>
<keyword evidence="12" id="KW-1185">Reference proteome</keyword>
<dbReference type="Gene3D" id="1.20.1560.10">
    <property type="entry name" value="ABC transporter type 1, transmembrane domain"/>
    <property type="match status" value="1"/>
</dbReference>
<dbReference type="Pfam" id="PF00005">
    <property type="entry name" value="ABC_tran"/>
    <property type="match status" value="1"/>
</dbReference>
<feature type="domain" description="ABC transmembrane type-1" evidence="10">
    <location>
        <begin position="36"/>
        <end position="317"/>
    </location>
</feature>
<feature type="transmembrane region" description="Helical" evidence="8">
    <location>
        <begin position="72"/>
        <end position="92"/>
    </location>
</feature>
<evidence type="ECO:0000256" key="1">
    <source>
        <dbReference type="ARBA" id="ARBA00004651"/>
    </source>
</evidence>
<accession>A0A938X505</accession>
<evidence type="ECO:0000256" key="4">
    <source>
        <dbReference type="ARBA" id="ARBA00022741"/>
    </source>
</evidence>
<feature type="transmembrane region" description="Helical" evidence="8">
    <location>
        <begin position="175"/>
        <end position="193"/>
    </location>
</feature>
<keyword evidence="7 8" id="KW-0472">Membrane</keyword>
<feature type="transmembrane region" description="Helical" evidence="8">
    <location>
        <begin position="151"/>
        <end position="169"/>
    </location>
</feature>
<keyword evidence="3 8" id="KW-0812">Transmembrane</keyword>
<dbReference type="AlphaFoldDB" id="A0A938X505"/>
<dbReference type="EMBL" id="JACJKY010000002">
    <property type="protein sequence ID" value="MBM6919895.1"/>
    <property type="molecule type" value="Genomic_DNA"/>
</dbReference>
<dbReference type="GO" id="GO:0015421">
    <property type="term" value="F:ABC-type oligopeptide transporter activity"/>
    <property type="evidence" value="ECO:0007669"/>
    <property type="project" value="TreeGrafter"/>
</dbReference>
<evidence type="ECO:0000256" key="6">
    <source>
        <dbReference type="ARBA" id="ARBA00022989"/>
    </source>
</evidence>
<dbReference type="GO" id="GO:0016887">
    <property type="term" value="F:ATP hydrolysis activity"/>
    <property type="evidence" value="ECO:0007669"/>
    <property type="project" value="InterPro"/>
</dbReference>
<dbReference type="GO" id="GO:0005886">
    <property type="term" value="C:plasma membrane"/>
    <property type="evidence" value="ECO:0007669"/>
    <property type="project" value="UniProtKB-SubCell"/>
</dbReference>
<evidence type="ECO:0000256" key="2">
    <source>
        <dbReference type="ARBA" id="ARBA00022448"/>
    </source>
</evidence>
<evidence type="ECO:0000313" key="11">
    <source>
        <dbReference type="EMBL" id="MBM6919895.1"/>
    </source>
</evidence>
<proteinExistence type="predicted"/>
<gene>
    <name evidence="11" type="ORF">H6A12_01780</name>
</gene>
<dbReference type="PANTHER" id="PTHR43394:SF1">
    <property type="entry name" value="ATP-BINDING CASSETTE SUB-FAMILY B MEMBER 10, MITOCHONDRIAL"/>
    <property type="match status" value="1"/>
</dbReference>
<dbReference type="InterPro" id="IPR011527">
    <property type="entry name" value="ABC1_TM_dom"/>
</dbReference>
<sequence length="589" mass="66022">MARNRFDVDETLETPFNVKHLLRAGVYVKRHSKKMILSLVYSAISAVCALVGPLLISTAIDVAVPNKDYMLLVWLAVAMAISIALSILFGWIRSKYMTIVGQEIIYDIRKDLFAHLQKLPFQFYDDRPHGKILTRVINYVNNVSDALSNGIINFILETFNLILIAVFMLLCDVRLSLIVMAGIPVFVVVVFFLKPAQRRAWQDVSNKGSNLNAYLHESLDGAKITQAFVREDENAEIYDKLNRKYVKSWMKAQFTSNLVWYSVDNISTIVIAAMYLIGLFMLGPAVKIGTLIAISSYAWRFWQPILQLSNLYNTFINAVAYLERIFEMIDEPVTIDDAPDAGALPPIEGRVDFNDVTFSYDGEINILEHMDLHVRAGESIALVGPTGAGKTTVVNLISRFYNVTGGAVTLDGHDVSRVTLHSLRSQMGIMLQDSFIFSGTILDNIRYGRLDATDEEVIAAAKTVRAHDFIMAMEKGYHTEVNERGSRLSQGQKQLIAFARTLLSNPRILILDEATSSIDAQTERLLQEGLNALLKGRTSFIIAHRLSTIKNCDRILYISNKGIAESGSHDELMAKKGLYYHLYTAQIEG</sequence>
<evidence type="ECO:0000256" key="8">
    <source>
        <dbReference type="SAM" id="Phobius"/>
    </source>
</evidence>
<dbReference type="FunFam" id="3.40.50.300:FF:000287">
    <property type="entry name" value="Multidrug ABC transporter ATP-binding protein"/>
    <property type="match status" value="1"/>
</dbReference>
<keyword evidence="5 11" id="KW-0067">ATP-binding</keyword>
<evidence type="ECO:0000259" key="10">
    <source>
        <dbReference type="PROSITE" id="PS50929"/>
    </source>
</evidence>
<dbReference type="InterPro" id="IPR039421">
    <property type="entry name" value="Type_1_exporter"/>
</dbReference>
<dbReference type="Proteomes" id="UP000774750">
    <property type="component" value="Unassembled WGS sequence"/>
</dbReference>
<dbReference type="InterPro" id="IPR027417">
    <property type="entry name" value="P-loop_NTPase"/>
</dbReference>
<comment type="subcellular location">
    <subcellularLocation>
        <location evidence="1">Cell membrane</location>
        <topology evidence="1">Multi-pass membrane protein</topology>
    </subcellularLocation>
</comment>
<dbReference type="Gene3D" id="3.40.50.300">
    <property type="entry name" value="P-loop containing nucleotide triphosphate hydrolases"/>
    <property type="match status" value="1"/>
</dbReference>
<dbReference type="PANTHER" id="PTHR43394">
    <property type="entry name" value="ATP-DEPENDENT PERMEASE MDL1, MITOCHONDRIAL"/>
    <property type="match status" value="1"/>
</dbReference>
<dbReference type="InterPro" id="IPR036640">
    <property type="entry name" value="ABC1_TM_sf"/>
</dbReference>
<dbReference type="RefSeq" id="WP_204444180.1">
    <property type="nucleotide sequence ID" value="NZ_JACJKY010000002.1"/>
</dbReference>
<protein>
    <submittedName>
        <fullName evidence="11">ABC transporter ATP-binding protein</fullName>
    </submittedName>
</protein>
<dbReference type="Pfam" id="PF00664">
    <property type="entry name" value="ABC_membrane"/>
    <property type="match status" value="1"/>
</dbReference>